<feature type="region of interest" description="Disordered" evidence="1">
    <location>
        <begin position="462"/>
        <end position="495"/>
    </location>
</feature>
<proteinExistence type="predicted"/>
<evidence type="ECO:0000313" key="3">
    <source>
        <dbReference type="Proteomes" id="UP000201448"/>
    </source>
</evidence>
<protein>
    <submittedName>
        <fullName evidence="2">Portal protein</fullName>
    </submittedName>
</protein>
<dbReference type="OrthoDB" id="3592at10239"/>
<gene>
    <name evidence="2" type="ORF">PBI_CATALINA_14</name>
</gene>
<evidence type="ECO:0000313" key="2">
    <source>
        <dbReference type="EMBL" id="AMO43781.1"/>
    </source>
</evidence>
<dbReference type="Proteomes" id="UP000201448">
    <property type="component" value="Segment"/>
</dbReference>
<reference evidence="2 3" key="1">
    <citation type="submission" date="2016-01" db="EMBL/GenBank/DDBJ databases">
        <authorList>
            <person name="Cotto-Rosario A."/>
            <person name="Gomez-Fuentes N."/>
            <person name="Berrios-Ruiz J."/>
            <person name="Caceres-Velazquez C."/>
            <person name="Casiano-Real M."/>
            <person name="Cotto-Berrios I."/>
            <person name="Crespo-Vega V."/>
            <person name="DeJesus-David M."/>
            <person name="DelToro-Sanchez C.J."/>
            <person name="Diaz-Morales C.J."/>
            <person name="Espada-Ramos M."/>
            <person name="Feliciano-Torres M.J."/>
            <person name="Fernandez-Rodriguez P.M."/>
            <person name="Fernandez-Martinez M."/>
            <person name="Figueroa-Concepcion D."/>
            <person name="Figueroa-Bermudez M.L."/>
            <person name="Garcia-Delgado K."/>
            <person name="Nunez-Rodriguez C."/>
            <person name="Quiles-Santiago A.M."/>
            <person name="Rodriguez-Gonzalez A."/>
            <person name="Santiago-Burgos D."/>
            <person name="Solivan-Perez E."/>
            <person name="Torres-Vazquez A."/>
            <person name="Verdejo-Lopez V."/>
            <person name="Vazquez E."/>
            <person name="Rubin M.R."/>
            <person name="Ware V.C."/>
            <person name="Bradley K.W."/>
            <person name="Asai D.J."/>
            <person name="Bowman C.A."/>
            <person name="Russell D.A."/>
            <person name="Pope W.H."/>
            <person name="Jacobs-Sera D."/>
            <person name="Hendrix R.W."/>
            <person name="Hatfull G.F."/>
        </authorList>
    </citation>
    <scope>NUCLEOTIDE SEQUENCE [LARGE SCALE GENOMIC DNA]</scope>
</reference>
<dbReference type="EMBL" id="KU613353">
    <property type="protein sequence ID" value="AMO43781.1"/>
    <property type="molecule type" value="Genomic_DNA"/>
</dbReference>
<dbReference type="KEGG" id="vg:29122764"/>
<sequence length="495" mass="54702">MTAPLPGQEDQNEDPAVIREQMISAFDDSIKDLASNTSYYEAERRPEAIGVTVPPQMQTLLAHVGYPRLYVDSIAERQAVEGFRVGDADEADEELWQWWQANDLDIEAPLGYTDAYVHGRSYITISMPDPNLDPLWDPTVPIIRVEPPTRMYAEIDPRINRVSKAIRVVYDKEGNEVQAATLYLPNDTIGWFKADGEWQDWFNVTHGLEMVPVVPLPNRTRLSDLYGTSEITPELRSMTDAASRTLMLMQATAELMGVPQRLIFGVKPEEIGVDSETGQTLFDAYMARILAFEDAEGKIQQFSAAELANFTNALDQIAKQVAAYTGLPPQYLSTAADNPASAEAIRAAESRLIKKVERKNLIFGGAWEAAMRLAYRMAKGGDVPPDMMRMETVWRDPSTPTYAAKADAATKLYNGGTGVIPRERARVDMGYSIKEREQMRQWDEEEAALGLGLMGTMYAADPEAGGAGGDQKAITQAKPVQAEVVPKGSKEPAAT</sequence>
<dbReference type="Pfam" id="PF05133">
    <property type="entry name" value="SPP1_portal"/>
    <property type="match status" value="1"/>
</dbReference>
<organism evidence="2 3">
    <name type="scientific">Mycobacterium phage Catalina</name>
    <dbReference type="NCBI Taxonomy" id="1792253"/>
    <lineage>
        <taxon>Viruses</taxon>
        <taxon>Duplodnaviria</taxon>
        <taxon>Heunggongvirae</taxon>
        <taxon>Uroviricota</taxon>
        <taxon>Caudoviricetes</taxon>
        <taxon>Fromanvirus</taxon>
        <taxon>Fromanvirus packman</taxon>
    </lineage>
</organism>
<dbReference type="GeneID" id="29122764"/>
<name>A0A127KP34_9CAUD</name>
<dbReference type="InterPro" id="IPR021145">
    <property type="entry name" value="Portal_protein_SPP1_Gp6-like"/>
</dbReference>
<accession>A0A127KP34</accession>
<dbReference type="RefSeq" id="YP_009301836.1">
    <property type="nucleotide sequence ID" value="NC_031238.1"/>
</dbReference>
<evidence type="ECO:0000256" key="1">
    <source>
        <dbReference type="SAM" id="MobiDB-lite"/>
    </source>
</evidence>